<evidence type="ECO:0000313" key="3">
    <source>
        <dbReference type="Proteomes" id="UP001266305"/>
    </source>
</evidence>
<proteinExistence type="predicted"/>
<gene>
    <name evidence="2" type="ORF">P7K49_009719</name>
</gene>
<dbReference type="EMBL" id="JASSZA010000005">
    <property type="protein sequence ID" value="KAK2109973.1"/>
    <property type="molecule type" value="Genomic_DNA"/>
</dbReference>
<comment type="caution">
    <text evidence="2">The sequence shown here is derived from an EMBL/GenBank/DDBJ whole genome shotgun (WGS) entry which is preliminary data.</text>
</comment>
<evidence type="ECO:0000259" key="1">
    <source>
        <dbReference type="Pfam" id="PF12881"/>
    </source>
</evidence>
<feature type="domain" description="Nuclear Testis protein N-terminal" evidence="1">
    <location>
        <begin position="1"/>
        <end position="30"/>
    </location>
</feature>
<dbReference type="InterPro" id="IPR024309">
    <property type="entry name" value="NUT_N"/>
</dbReference>
<evidence type="ECO:0000313" key="2">
    <source>
        <dbReference type="EMBL" id="KAK2109973.1"/>
    </source>
</evidence>
<reference evidence="2 3" key="1">
    <citation type="submission" date="2023-05" db="EMBL/GenBank/DDBJ databases">
        <title>B98-5 Cell Line De Novo Hybrid Assembly: An Optical Mapping Approach.</title>
        <authorList>
            <person name="Kananen K."/>
            <person name="Auerbach J.A."/>
            <person name="Kautto E."/>
            <person name="Blachly J.S."/>
        </authorList>
    </citation>
    <scope>NUCLEOTIDE SEQUENCE [LARGE SCALE GENOMIC DNA]</scope>
    <source>
        <strain evidence="2">B95-8</strain>
        <tissue evidence="2">Cell line</tissue>
    </source>
</reference>
<organism evidence="2 3">
    <name type="scientific">Saguinus oedipus</name>
    <name type="common">Cotton-top tamarin</name>
    <name type="synonym">Oedipomidas oedipus</name>
    <dbReference type="NCBI Taxonomy" id="9490"/>
    <lineage>
        <taxon>Eukaryota</taxon>
        <taxon>Metazoa</taxon>
        <taxon>Chordata</taxon>
        <taxon>Craniata</taxon>
        <taxon>Vertebrata</taxon>
        <taxon>Euteleostomi</taxon>
        <taxon>Mammalia</taxon>
        <taxon>Eutheria</taxon>
        <taxon>Euarchontoglires</taxon>
        <taxon>Primates</taxon>
        <taxon>Haplorrhini</taxon>
        <taxon>Platyrrhini</taxon>
        <taxon>Cebidae</taxon>
        <taxon>Callitrichinae</taxon>
        <taxon>Saguinus</taxon>
    </lineage>
</organism>
<sequence>MTLEEGMWRAMWEWQHRSNSERKIFYQMAANSGQKSVFTHPSLARSGETCAGSGETCIQDTMRPISGLPAFVPRSPLL</sequence>
<keyword evidence="3" id="KW-1185">Reference proteome</keyword>
<dbReference type="Pfam" id="PF12881">
    <property type="entry name" value="NUT"/>
    <property type="match status" value="1"/>
</dbReference>
<protein>
    <recommendedName>
        <fullName evidence="1">Nuclear Testis protein N-terminal domain-containing protein</fullName>
    </recommendedName>
</protein>
<accession>A0ABQ9VN27</accession>
<name>A0ABQ9VN27_SAGOE</name>
<dbReference type="Proteomes" id="UP001266305">
    <property type="component" value="Unassembled WGS sequence"/>
</dbReference>